<name>A0A5M6ITV0_9PROT</name>
<organism evidence="1 2">
    <name type="scientific">Rhodovastum atsumiense</name>
    <dbReference type="NCBI Taxonomy" id="504468"/>
    <lineage>
        <taxon>Bacteria</taxon>
        <taxon>Pseudomonadati</taxon>
        <taxon>Pseudomonadota</taxon>
        <taxon>Alphaproteobacteria</taxon>
        <taxon>Acetobacterales</taxon>
        <taxon>Acetobacteraceae</taxon>
        <taxon>Rhodovastum</taxon>
    </lineage>
</organism>
<dbReference type="Proteomes" id="UP000325255">
    <property type="component" value="Unassembled WGS sequence"/>
</dbReference>
<dbReference type="EMBL" id="VWPK01000019">
    <property type="protein sequence ID" value="KAA5611641.1"/>
    <property type="molecule type" value="Genomic_DNA"/>
</dbReference>
<gene>
    <name evidence="1" type="ORF">F1189_13860</name>
</gene>
<evidence type="ECO:0000313" key="1">
    <source>
        <dbReference type="EMBL" id="KAA5611641.1"/>
    </source>
</evidence>
<accession>A0A5M6ITV0</accession>
<proteinExistence type="predicted"/>
<evidence type="ECO:0000313" key="2">
    <source>
        <dbReference type="Proteomes" id="UP000325255"/>
    </source>
</evidence>
<dbReference type="AlphaFoldDB" id="A0A5M6ITV0"/>
<sequence>MTYRIEAGTALPAYNIDRSEADACREFRQLVSALRRAGHSVLVALRDNSGFAIAAEWTD</sequence>
<comment type="caution">
    <text evidence="1">The sequence shown here is derived from an EMBL/GenBank/DDBJ whole genome shotgun (WGS) entry which is preliminary data.</text>
</comment>
<keyword evidence="2" id="KW-1185">Reference proteome</keyword>
<dbReference type="RefSeq" id="WP_150041415.1">
    <property type="nucleotide sequence ID" value="NZ_OW485606.1"/>
</dbReference>
<reference evidence="1 2" key="1">
    <citation type="submission" date="2019-09" db="EMBL/GenBank/DDBJ databases">
        <title>Genome sequence of Rhodovastum atsumiense, a diverse member of the Acetobacteraceae family of non-sulfur purple photosynthetic bacteria.</title>
        <authorList>
            <person name="Meyer T."/>
            <person name="Kyndt J."/>
        </authorList>
    </citation>
    <scope>NUCLEOTIDE SEQUENCE [LARGE SCALE GENOMIC DNA]</scope>
    <source>
        <strain evidence="1 2">DSM 21279</strain>
    </source>
</reference>
<protein>
    <submittedName>
        <fullName evidence="1">Uncharacterized protein</fullName>
    </submittedName>
</protein>